<evidence type="ECO:0000313" key="3">
    <source>
        <dbReference type="Proteomes" id="UP000799770"/>
    </source>
</evidence>
<organism evidence="2 3">
    <name type="scientific">Lophiotrema nucula</name>
    <dbReference type="NCBI Taxonomy" id="690887"/>
    <lineage>
        <taxon>Eukaryota</taxon>
        <taxon>Fungi</taxon>
        <taxon>Dikarya</taxon>
        <taxon>Ascomycota</taxon>
        <taxon>Pezizomycotina</taxon>
        <taxon>Dothideomycetes</taxon>
        <taxon>Pleosporomycetidae</taxon>
        <taxon>Pleosporales</taxon>
        <taxon>Lophiotremataceae</taxon>
        <taxon>Lophiotrema</taxon>
    </lineage>
</organism>
<name>A0A6A5Z292_9PLEO</name>
<evidence type="ECO:0008006" key="4">
    <source>
        <dbReference type="Google" id="ProtNLM"/>
    </source>
</evidence>
<proteinExistence type="predicted"/>
<gene>
    <name evidence="2" type="ORF">BDV96DRAFT_689303</name>
</gene>
<dbReference type="OrthoDB" id="3683517at2759"/>
<accession>A0A6A5Z292</accession>
<dbReference type="AlphaFoldDB" id="A0A6A5Z292"/>
<reference evidence="2" key="1">
    <citation type="journal article" date="2020" name="Stud. Mycol.">
        <title>101 Dothideomycetes genomes: a test case for predicting lifestyles and emergence of pathogens.</title>
        <authorList>
            <person name="Haridas S."/>
            <person name="Albert R."/>
            <person name="Binder M."/>
            <person name="Bloem J."/>
            <person name="Labutti K."/>
            <person name="Salamov A."/>
            <person name="Andreopoulos B."/>
            <person name="Baker S."/>
            <person name="Barry K."/>
            <person name="Bills G."/>
            <person name="Bluhm B."/>
            <person name="Cannon C."/>
            <person name="Castanera R."/>
            <person name="Culley D."/>
            <person name="Daum C."/>
            <person name="Ezra D."/>
            <person name="Gonzalez J."/>
            <person name="Henrissat B."/>
            <person name="Kuo A."/>
            <person name="Liang C."/>
            <person name="Lipzen A."/>
            <person name="Lutzoni F."/>
            <person name="Magnuson J."/>
            <person name="Mondo S."/>
            <person name="Nolan M."/>
            <person name="Ohm R."/>
            <person name="Pangilinan J."/>
            <person name="Park H.-J."/>
            <person name="Ramirez L."/>
            <person name="Alfaro M."/>
            <person name="Sun H."/>
            <person name="Tritt A."/>
            <person name="Yoshinaga Y."/>
            <person name="Zwiers L.-H."/>
            <person name="Turgeon B."/>
            <person name="Goodwin S."/>
            <person name="Spatafora J."/>
            <person name="Crous P."/>
            <person name="Grigoriev I."/>
        </authorList>
    </citation>
    <scope>NUCLEOTIDE SEQUENCE</scope>
    <source>
        <strain evidence="2">CBS 627.86</strain>
    </source>
</reference>
<sequence>MVSKISVVALLAVAALAVPAPSTSSDRYVWTVSGYINVCTAATCYYVFNVTGEAGPSGAPSFDASGCSGNSLQYAFKSCATLGIDVPGDVTTDEKSLGNRANVFVKLAYKKDGVAYTVTGNETTPNGKDPRVFNIYPDAISAVPDKV</sequence>
<dbReference type="Proteomes" id="UP000799770">
    <property type="component" value="Unassembled WGS sequence"/>
</dbReference>
<keyword evidence="1" id="KW-0732">Signal</keyword>
<protein>
    <recommendedName>
        <fullName evidence="4">Hypersensitive response-inducing protein</fullName>
    </recommendedName>
</protein>
<evidence type="ECO:0000256" key="1">
    <source>
        <dbReference type="SAM" id="SignalP"/>
    </source>
</evidence>
<feature type="chain" id="PRO_5025474659" description="Hypersensitive response-inducing protein" evidence="1">
    <location>
        <begin position="26"/>
        <end position="147"/>
    </location>
</feature>
<feature type="signal peptide" evidence="1">
    <location>
        <begin position="1"/>
        <end position="25"/>
    </location>
</feature>
<dbReference type="EMBL" id="ML977329">
    <property type="protein sequence ID" value="KAF2113133.1"/>
    <property type="molecule type" value="Genomic_DNA"/>
</dbReference>
<evidence type="ECO:0000313" key="2">
    <source>
        <dbReference type="EMBL" id="KAF2113133.1"/>
    </source>
</evidence>
<keyword evidence="3" id="KW-1185">Reference proteome</keyword>